<name>A0A7J8V1C9_9ROSI</name>
<organism evidence="1 2">
    <name type="scientific">Gossypium klotzschianum</name>
    <dbReference type="NCBI Taxonomy" id="34286"/>
    <lineage>
        <taxon>Eukaryota</taxon>
        <taxon>Viridiplantae</taxon>
        <taxon>Streptophyta</taxon>
        <taxon>Embryophyta</taxon>
        <taxon>Tracheophyta</taxon>
        <taxon>Spermatophyta</taxon>
        <taxon>Magnoliopsida</taxon>
        <taxon>eudicotyledons</taxon>
        <taxon>Gunneridae</taxon>
        <taxon>Pentapetalae</taxon>
        <taxon>rosids</taxon>
        <taxon>malvids</taxon>
        <taxon>Malvales</taxon>
        <taxon>Malvaceae</taxon>
        <taxon>Malvoideae</taxon>
        <taxon>Gossypium</taxon>
    </lineage>
</organism>
<accession>A0A7J8V1C9</accession>
<evidence type="ECO:0000313" key="1">
    <source>
        <dbReference type="EMBL" id="MBA0656503.1"/>
    </source>
</evidence>
<proteinExistence type="predicted"/>
<feature type="non-terminal residue" evidence="1">
    <location>
        <position position="1"/>
    </location>
</feature>
<dbReference type="Proteomes" id="UP000593573">
    <property type="component" value="Unassembled WGS sequence"/>
</dbReference>
<dbReference type="EMBL" id="JABFAB010000008">
    <property type="protein sequence ID" value="MBA0656503.1"/>
    <property type="molecule type" value="Genomic_DNA"/>
</dbReference>
<gene>
    <name evidence="1" type="ORF">Goklo_008850</name>
</gene>
<sequence length="79" mass="8381">SPPPPNVVKIYCNASSIGKLNVAGFVTVARDNNGVVIDRINAQTNPLMLATVTIESDFAKAIQMMRGSSDFSWDAAAVL</sequence>
<comment type="caution">
    <text evidence="1">The sequence shown here is derived from an EMBL/GenBank/DDBJ whole genome shotgun (WGS) entry which is preliminary data.</text>
</comment>
<dbReference type="AlphaFoldDB" id="A0A7J8V1C9"/>
<evidence type="ECO:0000313" key="2">
    <source>
        <dbReference type="Proteomes" id="UP000593573"/>
    </source>
</evidence>
<feature type="non-terminal residue" evidence="1">
    <location>
        <position position="79"/>
    </location>
</feature>
<protein>
    <submittedName>
        <fullName evidence="1">Uncharacterized protein</fullName>
    </submittedName>
</protein>
<keyword evidence="2" id="KW-1185">Reference proteome</keyword>
<reference evidence="1 2" key="1">
    <citation type="journal article" date="2019" name="Genome Biol. Evol.">
        <title>Insights into the evolution of the New World diploid cottons (Gossypium, subgenus Houzingenia) based on genome sequencing.</title>
        <authorList>
            <person name="Grover C.E."/>
            <person name="Arick M.A. 2nd"/>
            <person name="Thrash A."/>
            <person name="Conover J.L."/>
            <person name="Sanders W.S."/>
            <person name="Peterson D.G."/>
            <person name="Frelichowski J.E."/>
            <person name="Scheffler J.A."/>
            <person name="Scheffler B.E."/>
            <person name="Wendel J.F."/>
        </authorList>
    </citation>
    <scope>NUCLEOTIDE SEQUENCE [LARGE SCALE GENOMIC DNA]</scope>
    <source>
        <strain evidence="1">57</strain>
        <tissue evidence="1">Leaf</tissue>
    </source>
</reference>